<dbReference type="PANTHER" id="PTHR16291">
    <property type="entry name" value="NUCLEAR CAP-BINDING PROTEIN SUBUNIT 3"/>
    <property type="match status" value="1"/>
</dbReference>
<protein>
    <submittedName>
        <fullName evidence="2">ARAD1C36190p</fullName>
    </submittedName>
</protein>
<reference evidence="2" key="2">
    <citation type="submission" date="2014-06" db="EMBL/GenBank/DDBJ databases">
        <title>The complete genome of Blastobotrys (Arxula) adeninivorans LS3 - a yeast of biotechnological interest.</title>
        <authorList>
            <person name="Kunze G."/>
            <person name="Gaillardin C."/>
            <person name="Czernicka M."/>
            <person name="Durrens P."/>
            <person name="Martin T."/>
            <person name="Boer E."/>
            <person name="Gabaldon T."/>
            <person name="Cruz J."/>
            <person name="Talla E."/>
            <person name="Marck C."/>
            <person name="Goffeau A."/>
            <person name="Barbe V."/>
            <person name="Baret P."/>
            <person name="Baronian K."/>
            <person name="Beier S."/>
            <person name="Bleykasten C."/>
            <person name="Bode R."/>
            <person name="Casaregola S."/>
            <person name="Despons L."/>
            <person name="Fairhead C."/>
            <person name="Giersberg M."/>
            <person name="Gierski P."/>
            <person name="Hahnel U."/>
            <person name="Hartmann A."/>
            <person name="Jankowska D."/>
            <person name="Jubin C."/>
            <person name="Jung P."/>
            <person name="Lafontaine I."/>
            <person name="Leh-Louis V."/>
            <person name="Lemaire M."/>
            <person name="Marcet-Houben M."/>
            <person name="Mascher M."/>
            <person name="Morel G."/>
            <person name="Richard G.-F."/>
            <person name="Riechen J."/>
            <person name="Sacerdot C."/>
            <person name="Sarkar A."/>
            <person name="Savel G."/>
            <person name="Schacherer J."/>
            <person name="Sherman D."/>
            <person name="Straub M.-L."/>
            <person name="Stein N."/>
            <person name="Thierry A."/>
            <person name="Trautwein-Schult A."/>
            <person name="Westhof E."/>
            <person name="Worch S."/>
            <person name="Dujon B."/>
            <person name="Souciet J.-L."/>
            <person name="Wincker P."/>
            <person name="Scholz U."/>
            <person name="Neuveglise N."/>
        </authorList>
    </citation>
    <scope>NUCLEOTIDE SEQUENCE</scope>
    <source>
        <strain evidence="2">LS3</strain>
    </source>
</reference>
<dbReference type="Pfam" id="PF10309">
    <property type="entry name" value="NCBP3"/>
    <property type="match status" value="1"/>
</dbReference>
<name>A0A060T994_BLAAD</name>
<dbReference type="InterPro" id="IPR019416">
    <property type="entry name" value="NCBP3"/>
</dbReference>
<feature type="compositionally biased region" description="Acidic residues" evidence="1">
    <location>
        <begin position="1"/>
        <end position="10"/>
    </location>
</feature>
<dbReference type="GO" id="GO:0000340">
    <property type="term" value="F:RNA 7-methylguanosine cap binding"/>
    <property type="evidence" value="ECO:0007669"/>
    <property type="project" value="InterPro"/>
</dbReference>
<accession>A0A060T994</accession>
<dbReference type="GO" id="GO:0003729">
    <property type="term" value="F:mRNA binding"/>
    <property type="evidence" value="ECO:0007669"/>
    <property type="project" value="InterPro"/>
</dbReference>
<dbReference type="AlphaFoldDB" id="A0A060T994"/>
<proteinExistence type="predicted"/>
<sequence length="329" mass="37206">MAEIDIEADDFGLRDEDFAPSSTGVAALDNKNDNTAMEVEEAGAQQVSAEGPKDTTDSSGLYTDFELPGLPRLEAVHLKGVDEMSTKNVNDYVTHYVPDHPFSIEWVNDESVNLVFDSEASAQHALNNLTSEAVYYETDSIANDQIRQAKVYADQPSTKLRVRIAFDSDKKAKRAANQSRYYQKHGRPTFESERYRFYNPDAQNRRNAENFQFRQADSTDDAEDLFPSKAPSTKQSALGGDNDLFPEKVGRRSDVRLSDRLSSRDRSPPRSRNRSPSRRQRSRSPQSRGSNLADRINRDARSGSEDRWIKGDLLSSKRRRGRRKAADLF</sequence>
<dbReference type="PhylomeDB" id="A0A060T994"/>
<evidence type="ECO:0000313" key="2">
    <source>
        <dbReference type="EMBL" id="CDP35467.1"/>
    </source>
</evidence>
<dbReference type="PANTHER" id="PTHR16291:SF0">
    <property type="entry name" value="NUCLEAR CAP-BINDING PROTEIN SUBUNIT 3"/>
    <property type="match status" value="1"/>
</dbReference>
<reference evidence="2" key="1">
    <citation type="submission" date="2014-02" db="EMBL/GenBank/DDBJ databases">
        <authorList>
            <person name="Genoscope - CEA"/>
        </authorList>
    </citation>
    <scope>NUCLEOTIDE SEQUENCE</scope>
    <source>
        <strain evidence="2">LS3</strain>
    </source>
</reference>
<feature type="region of interest" description="Disordered" evidence="1">
    <location>
        <begin position="1"/>
        <end position="57"/>
    </location>
</feature>
<gene>
    <name evidence="2" type="ORF">GNLVRS02_ARAD1C36190g</name>
</gene>
<feature type="compositionally biased region" description="Basic and acidic residues" evidence="1">
    <location>
        <begin position="295"/>
        <end position="310"/>
    </location>
</feature>
<feature type="compositionally biased region" description="Basic residues" evidence="1">
    <location>
        <begin position="269"/>
        <end position="282"/>
    </location>
</feature>
<evidence type="ECO:0000256" key="1">
    <source>
        <dbReference type="SAM" id="MobiDB-lite"/>
    </source>
</evidence>
<feature type="compositionally biased region" description="Basic and acidic residues" evidence="1">
    <location>
        <begin position="245"/>
        <end position="268"/>
    </location>
</feature>
<dbReference type="EMBL" id="HG937693">
    <property type="protein sequence ID" value="CDP35467.1"/>
    <property type="molecule type" value="Genomic_DNA"/>
</dbReference>
<feature type="region of interest" description="Disordered" evidence="1">
    <location>
        <begin position="216"/>
        <end position="329"/>
    </location>
</feature>
<organism evidence="2">
    <name type="scientific">Blastobotrys adeninivorans</name>
    <name type="common">Yeast</name>
    <name type="synonym">Arxula adeninivorans</name>
    <dbReference type="NCBI Taxonomy" id="409370"/>
    <lineage>
        <taxon>Eukaryota</taxon>
        <taxon>Fungi</taxon>
        <taxon>Dikarya</taxon>
        <taxon>Ascomycota</taxon>
        <taxon>Saccharomycotina</taxon>
        <taxon>Dipodascomycetes</taxon>
        <taxon>Dipodascales</taxon>
        <taxon>Trichomonascaceae</taxon>
        <taxon>Blastobotrys</taxon>
    </lineage>
</organism>
<dbReference type="GO" id="GO:0005634">
    <property type="term" value="C:nucleus"/>
    <property type="evidence" value="ECO:0007669"/>
    <property type="project" value="TreeGrafter"/>
</dbReference>